<dbReference type="CDD" id="cd06438">
    <property type="entry name" value="EpsO_like"/>
    <property type="match status" value="1"/>
</dbReference>
<evidence type="ECO:0000256" key="4">
    <source>
        <dbReference type="ARBA" id="ARBA00022679"/>
    </source>
</evidence>
<keyword evidence="3" id="KW-0328">Glycosyltransferase</keyword>
<evidence type="ECO:0000256" key="2">
    <source>
        <dbReference type="ARBA" id="ARBA00022475"/>
    </source>
</evidence>
<dbReference type="PANTHER" id="PTHR43646:SF2">
    <property type="entry name" value="GLYCOSYLTRANSFERASE 2-LIKE DOMAIN-CONTAINING PROTEIN"/>
    <property type="match status" value="1"/>
</dbReference>
<dbReference type="RefSeq" id="WP_344692846.1">
    <property type="nucleotide sequence ID" value="NZ_BAABBF010000003.1"/>
</dbReference>
<keyword evidence="4" id="KW-0808">Transferase</keyword>
<dbReference type="PANTHER" id="PTHR43646">
    <property type="entry name" value="GLYCOSYLTRANSFERASE"/>
    <property type="match status" value="1"/>
</dbReference>
<dbReference type="EMBL" id="BAABBF010000003">
    <property type="protein sequence ID" value="GAA3707543.1"/>
    <property type="molecule type" value="Genomic_DNA"/>
</dbReference>
<reference evidence="8" key="1">
    <citation type="journal article" date="2019" name="Int. J. Syst. Evol. Microbiol.">
        <title>The Global Catalogue of Microorganisms (GCM) 10K type strain sequencing project: providing services to taxonomists for standard genome sequencing and annotation.</title>
        <authorList>
            <consortium name="The Broad Institute Genomics Platform"/>
            <consortium name="The Broad Institute Genome Sequencing Center for Infectious Disease"/>
            <person name="Wu L."/>
            <person name="Ma J."/>
        </authorList>
    </citation>
    <scope>NUCLEOTIDE SEQUENCE [LARGE SCALE GENOMIC DNA]</scope>
    <source>
        <strain evidence="8">JCM 17498</strain>
    </source>
</reference>
<keyword evidence="6" id="KW-0812">Transmembrane</keyword>
<protein>
    <submittedName>
        <fullName evidence="7">Glycosyltransferase family 2 protein</fullName>
    </submittedName>
</protein>
<evidence type="ECO:0000313" key="8">
    <source>
        <dbReference type="Proteomes" id="UP001500523"/>
    </source>
</evidence>
<dbReference type="Proteomes" id="UP001500523">
    <property type="component" value="Unassembled WGS sequence"/>
</dbReference>
<evidence type="ECO:0000256" key="3">
    <source>
        <dbReference type="ARBA" id="ARBA00022676"/>
    </source>
</evidence>
<sequence length="393" mass="40801">MTIADLVCLLLVVPLLIATTVFVVEAGLGAMPRRTHPSSDAGFDPRSAVVLVPAHDEERGIAAVLHAMRAGAPEGMAILVVADNCTDDTAAVARATGVRVIERHDPVNRGKGFALDHGRAALAADPPACVIVVDADTVPAPGALASVATRAIAAGVPVQGSYTIALADTDASTARFSAAAFYVKNAVRQLGAARLGAPALLTGSGMAFPWDIFSALPLATGHVAEDLMLGVRAALDGRPPLFDPSAVVLGSASNDRGTAVQRRRWESGFFQVAGDHAGTLIGRGIGRGRPGMIWLGMHLLTPPLVPLLALDIVAILLLAGVALVTGSGIVALSLLGTLTAAAMLLVVVALIAHGQGAMLQGWRDVPRYVLWKLGLSLAAVFRRERRWIRTDRE</sequence>
<organism evidence="7 8">
    <name type="scientific">Sphingomonas cynarae</name>
    <dbReference type="NCBI Taxonomy" id="930197"/>
    <lineage>
        <taxon>Bacteria</taxon>
        <taxon>Pseudomonadati</taxon>
        <taxon>Pseudomonadota</taxon>
        <taxon>Alphaproteobacteria</taxon>
        <taxon>Sphingomonadales</taxon>
        <taxon>Sphingomonadaceae</taxon>
        <taxon>Sphingomonas</taxon>
    </lineage>
</organism>
<dbReference type="Gene3D" id="3.90.550.10">
    <property type="entry name" value="Spore Coat Polysaccharide Biosynthesis Protein SpsA, Chain A"/>
    <property type="match status" value="1"/>
</dbReference>
<feature type="transmembrane region" description="Helical" evidence="6">
    <location>
        <begin position="304"/>
        <end position="324"/>
    </location>
</feature>
<evidence type="ECO:0000256" key="5">
    <source>
        <dbReference type="ARBA" id="ARBA00023136"/>
    </source>
</evidence>
<keyword evidence="8" id="KW-1185">Reference proteome</keyword>
<comment type="subcellular location">
    <subcellularLocation>
        <location evidence="1">Cell membrane</location>
    </subcellularLocation>
</comment>
<accession>A0ABP7DM14</accession>
<name>A0ABP7DM14_9SPHN</name>
<keyword evidence="5 6" id="KW-0472">Membrane</keyword>
<keyword evidence="2" id="KW-1003">Cell membrane</keyword>
<evidence type="ECO:0000256" key="1">
    <source>
        <dbReference type="ARBA" id="ARBA00004236"/>
    </source>
</evidence>
<dbReference type="Pfam" id="PF13641">
    <property type="entry name" value="Glyco_tranf_2_3"/>
    <property type="match status" value="1"/>
</dbReference>
<proteinExistence type="predicted"/>
<dbReference type="InterPro" id="IPR029044">
    <property type="entry name" value="Nucleotide-diphossugar_trans"/>
</dbReference>
<gene>
    <name evidence="7" type="ORF">GCM10022268_16150</name>
</gene>
<comment type="caution">
    <text evidence="7">The sequence shown here is derived from an EMBL/GenBank/DDBJ whole genome shotgun (WGS) entry which is preliminary data.</text>
</comment>
<dbReference type="SUPFAM" id="SSF53448">
    <property type="entry name" value="Nucleotide-diphospho-sugar transferases"/>
    <property type="match status" value="1"/>
</dbReference>
<feature type="transmembrane region" description="Helical" evidence="6">
    <location>
        <begin position="331"/>
        <end position="353"/>
    </location>
</feature>
<keyword evidence="6" id="KW-1133">Transmembrane helix</keyword>
<evidence type="ECO:0000256" key="6">
    <source>
        <dbReference type="SAM" id="Phobius"/>
    </source>
</evidence>
<evidence type="ECO:0000313" key="7">
    <source>
        <dbReference type="EMBL" id="GAA3707543.1"/>
    </source>
</evidence>